<proteinExistence type="predicted"/>
<accession>A0A972NU82</accession>
<protein>
    <submittedName>
        <fullName evidence="3">Uncharacterized protein</fullName>
    </submittedName>
</protein>
<feature type="chain" id="PRO_5036892911" evidence="2">
    <location>
        <begin position="22"/>
        <end position="116"/>
    </location>
</feature>
<dbReference type="RefSeq" id="WP_172173538.1">
    <property type="nucleotide sequence ID" value="NZ_WOEZ01000199.1"/>
</dbReference>
<evidence type="ECO:0000313" key="4">
    <source>
        <dbReference type="Proteomes" id="UP000655523"/>
    </source>
</evidence>
<dbReference type="Proteomes" id="UP000655523">
    <property type="component" value="Unassembled WGS sequence"/>
</dbReference>
<dbReference type="EMBL" id="WOEZ01000199">
    <property type="protein sequence ID" value="NPT59796.1"/>
    <property type="molecule type" value="Genomic_DNA"/>
</dbReference>
<keyword evidence="4" id="KW-1185">Reference proteome</keyword>
<name>A0A972NU82_9BURK</name>
<comment type="caution">
    <text evidence="3">The sequence shown here is derived from an EMBL/GenBank/DDBJ whole genome shotgun (WGS) entry which is preliminary data.</text>
</comment>
<sequence length="116" mass="12089">MKPIALNSVRTLYFAATAALAAAAICVNQAPGFIRAVATVGTETQLPLERIASDGVFVLDIAHASGSLRRQAAAGRPTATQLDTSKAEPAPPSAPHGLSHGTPGYRRTISDSMYWT</sequence>
<evidence type="ECO:0000256" key="2">
    <source>
        <dbReference type="SAM" id="SignalP"/>
    </source>
</evidence>
<evidence type="ECO:0000313" key="3">
    <source>
        <dbReference type="EMBL" id="NPT59796.1"/>
    </source>
</evidence>
<organism evidence="3 4">
    <name type="scientific">Paraburkholderia elongata</name>
    <dbReference type="NCBI Taxonomy" id="2675747"/>
    <lineage>
        <taxon>Bacteria</taxon>
        <taxon>Pseudomonadati</taxon>
        <taxon>Pseudomonadota</taxon>
        <taxon>Betaproteobacteria</taxon>
        <taxon>Burkholderiales</taxon>
        <taxon>Burkholderiaceae</taxon>
        <taxon>Paraburkholderia</taxon>
    </lineage>
</organism>
<evidence type="ECO:0000256" key="1">
    <source>
        <dbReference type="SAM" id="MobiDB-lite"/>
    </source>
</evidence>
<keyword evidence="2" id="KW-0732">Signal</keyword>
<reference evidence="3 4" key="1">
    <citation type="submission" date="2019-11" db="EMBL/GenBank/DDBJ databases">
        <title>Metabolism of dissolved organic matter in forest soils.</title>
        <authorList>
            <person name="Cyle K.T."/>
            <person name="Wilhelm R.C."/>
            <person name="Martinez C.E."/>
        </authorList>
    </citation>
    <scope>NUCLEOTIDE SEQUENCE [LARGE SCALE GENOMIC DNA]</scope>
    <source>
        <strain evidence="3 4">5N</strain>
    </source>
</reference>
<feature type="signal peptide" evidence="2">
    <location>
        <begin position="1"/>
        <end position="21"/>
    </location>
</feature>
<dbReference type="AlphaFoldDB" id="A0A972NU82"/>
<feature type="region of interest" description="Disordered" evidence="1">
    <location>
        <begin position="67"/>
        <end position="116"/>
    </location>
</feature>
<gene>
    <name evidence="3" type="ORF">GNZ13_35895</name>
</gene>